<comment type="catalytic activity">
    <reaction evidence="11">
        <text>ATP + H2O = ADP + phosphate + H(+)</text>
        <dbReference type="Rhea" id="RHEA:13065"/>
        <dbReference type="ChEBI" id="CHEBI:15377"/>
        <dbReference type="ChEBI" id="CHEBI:15378"/>
        <dbReference type="ChEBI" id="CHEBI:30616"/>
        <dbReference type="ChEBI" id="CHEBI:43474"/>
        <dbReference type="ChEBI" id="CHEBI:456216"/>
        <dbReference type="EC" id="3.6.4.13"/>
    </reaction>
</comment>
<organism evidence="17 18">
    <name type="scientific">Romanomermis culicivorax</name>
    <name type="common">Nematode worm</name>
    <dbReference type="NCBI Taxonomy" id="13658"/>
    <lineage>
        <taxon>Eukaryota</taxon>
        <taxon>Metazoa</taxon>
        <taxon>Ecdysozoa</taxon>
        <taxon>Nematoda</taxon>
        <taxon>Enoplea</taxon>
        <taxon>Dorylaimia</taxon>
        <taxon>Mermithida</taxon>
        <taxon>Mermithoidea</taxon>
        <taxon>Mermithidae</taxon>
        <taxon>Romanomermis</taxon>
    </lineage>
</organism>
<evidence type="ECO:0000256" key="2">
    <source>
        <dbReference type="ARBA" id="ARBA00012552"/>
    </source>
</evidence>
<feature type="domain" description="Helicase C-terminal" evidence="16">
    <location>
        <begin position="331"/>
        <end position="524"/>
    </location>
</feature>
<dbReference type="FunFam" id="3.40.50.300:FF:000652">
    <property type="entry name" value="ATP-dependent RNA helicase DDX1"/>
    <property type="match status" value="1"/>
</dbReference>
<dbReference type="CDD" id="cd18787">
    <property type="entry name" value="SF2_C_DEAD"/>
    <property type="match status" value="1"/>
</dbReference>
<dbReference type="Pfam" id="PF00271">
    <property type="entry name" value="Helicase_C"/>
    <property type="match status" value="1"/>
</dbReference>
<dbReference type="Pfam" id="PF00622">
    <property type="entry name" value="SPRY"/>
    <property type="match status" value="1"/>
</dbReference>
<keyword evidence="17" id="KW-1185">Reference proteome</keyword>
<evidence type="ECO:0000256" key="10">
    <source>
        <dbReference type="ARBA" id="ARBA00022884"/>
    </source>
</evidence>
<feature type="domain" description="Helicase ATP-binding" evidence="15">
    <location>
        <begin position="120"/>
        <end position="276"/>
    </location>
</feature>
<dbReference type="FunFam" id="3.40.50.300:FF:000708">
    <property type="entry name" value="ATP-dependent RNA helicase DDX1"/>
    <property type="match status" value="1"/>
</dbReference>
<evidence type="ECO:0000256" key="4">
    <source>
        <dbReference type="ARBA" id="ARBA00022722"/>
    </source>
</evidence>
<dbReference type="Gene3D" id="2.60.120.920">
    <property type="match status" value="1"/>
</dbReference>
<dbReference type="InterPro" id="IPR001650">
    <property type="entry name" value="Helicase_C-like"/>
</dbReference>
<feature type="domain" description="B30.2/SPRY" evidence="14">
    <location>
        <begin position="1"/>
        <end position="91"/>
    </location>
</feature>
<dbReference type="AlphaFoldDB" id="A0A915L4T7"/>
<dbReference type="InterPro" id="IPR011545">
    <property type="entry name" value="DEAD/DEAH_box_helicase_dom"/>
</dbReference>
<dbReference type="Pfam" id="PF00270">
    <property type="entry name" value="DEAD"/>
    <property type="match status" value="1"/>
</dbReference>
<dbReference type="PROSITE" id="PS50188">
    <property type="entry name" value="B302_SPRY"/>
    <property type="match status" value="1"/>
</dbReference>
<keyword evidence="9" id="KW-0067">ATP-binding</keyword>
<comment type="similarity">
    <text evidence="1">Belongs to the DEAD box helicase family. DDX1 subfamily.</text>
</comment>
<dbReference type="SMART" id="SM00487">
    <property type="entry name" value="DEXDc"/>
    <property type="match status" value="1"/>
</dbReference>
<dbReference type="SUPFAM" id="SSF49899">
    <property type="entry name" value="Concanavalin A-like lectins/glucanases"/>
    <property type="match status" value="1"/>
</dbReference>
<reference evidence="18" key="1">
    <citation type="submission" date="2022-11" db="UniProtKB">
        <authorList>
            <consortium name="WormBaseParasite"/>
        </authorList>
    </citation>
    <scope>IDENTIFICATION</scope>
</reference>
<dbReference type="GO" id="GO:0004527">
    <property type="term" value="F:exonuclease activity"/>
    <property type="evidence" value="ECO:0007669"/>
    <property type="project" value="UniProtKB-KW"/>
</dbReference>
<evidence type="ECO:0000256" key="1">
    <source>
        <dbReference type="ARBA" id="ARBA00008765"/>
    </source>
</evidence>
<protein>
    <recommendedName>
        <fullName evidence="3">ATP-dependent RNA helicase DDX1</fullName>
        <ecNumber evidence="2">3.6.4.13</ecNumber>
    </recommendedName>
    <alternativeName>
        <fullName evidence="12">ATP-dependent RNA helicase Ddx1</fullName>
    </alternativeName>
</protein>
<keyword evidence="5" id="KW-0547">Nucleotide-binding</keyword>
<dbReference type="OMA" id="KRQQVKF"/>
<dbReference type="InterPro" id="IPR003877">
    <property type="entry name" value="SPRY_dom"/>
</dbReference>
<evidence type="ECO:0000313" key="17">
    <source>
        <dbReference type="Proteomes" id="UP000887565"/>
    </source>
</evidence>
<dbReference type="SMART" id="SM00490">
    <property type="entry name" value="HELICc"/>
    <property type="match status" value="1"/>
</dbReference>
<dbReference type="SUPFAM" id="SSF52540">
    <property type="entry name" value="P-loop containing nucleoside triphosphate hydrolases"/>
    <property type="match status" value="1"/>
</dbReference>
<dbReference type="InterPro" id="IPR043136">
    <property type="entry name" value="B30.2/SPRY_sf"/>
</dbReference>
<dbReference type="InterPro" id="IPR013320">
    <property type="entry name" value="ConA-like_dom_sf"/>
</dbReference>
<accession>A0A915L4T7</accession>
<evidence type="ECO:0000256" key="12">
    <source>
        <dbReference type="ARBA" id="ARBA00072020"/>
    </source>
</evidence>
<dbReference type="WBParaSite" id="nRc.2.0.1.t44790-RA">
    <property type="protein sequence ID" value="nRc.2.0.1.t44790-RA"/>
    <property type="gene ID" value="nRc.2.0.1.g44790"/>
</dbReference>
<evidence type="ECO:0000256" key="11">
    <source>
        <dbReference type="ARBA" id="ARBA00047984"/>
    </source>
</evidence>
<keyword evidence="4" id="KW-0540">Nuclease</keyword>
<evidence type="ECO:0000256" key="9">
    <source>
        <dbReference type="ARBA" id="ARBA00022840"/>
    </source>
</evidence>
<evidence type="ECO:0000256" key="6">
    <source>
        <dbReference type="ARBA" id="ARBA00022801"/>
    </source>
</evidence>
<evidence type="ECO:0000256" key="8">
    <source>
        <dbReference type="ARBA" id="ARBA00022839"/>
    </source>
</evidence>
<dbReference type="GO" id="GO:0003724">
    <property type="term" value="F:RNA helicase activity"/>
    <property type="evidence" value="ECO:0007669"/>
    <property type="project" value="UniProtKB-EC"/>
</dbReference>
<keyword evidence="8" id="KW-0269">Exonuclease</keyword>
<keyword evidence="7" id="KW-0347">Helicase</keyword>
<evidence type="ECO:0000259" key="15">
    <source>
        <dbReference type="PROSITE" id="PS51192"/>
    </source>
</evidence>
<dbReference type="InterPro" id="IPR027417">
    <property type="entry name" value="P-loop_NTPase"/>
</dbReference>
<evidence type="ECO:0000256" key="3">
    <source>
        <dbReference type="ARBA" id="ARBA00014916"/>
    </source>
</evidence>
<dbReference type="PROSITE" id="PS51192">
    <property type="entry name" value="HELICASE_ATP_BIND_1"/>
    <property type="match status" value="1"/>
</dbReference>
<dbReference type="InterPro" id="IPR014001">
    <property type="entry name" value="Helicase_ATP-bd"/>
</dbReference>
<dbReference type="PANTHER" id="PTHR47958">
    <property type="entry name" value="ATP-DEPENDENT RNA HELICASE DBP3"/>
    <property type="match status" value="1"/>
</dbReference>
<feature type="region of interest" description="Disordered" evidence="13">
    <location>
        <begin position="115"/>
        <end position="134"/>
    </location>
</feature>
<dbReference type="EC" id="3.6.4.13" evidence="2"/>
<evidence type="ECO:0000259" key="14">
    <source>
        <dbReference type="PROSITE" id="PS50188"/>
    </source>
</evidence>
<dbReference type="InterPro" id="IPR001870">
    <property type="entry name" value="B30.2/SPRY"/>
</dbReference>
<dbReference type="Gene3D" id="3.40.50.300">
    <property type="entry name" value="P-loop containing nucleotide triphosphate hydrolases"/>
    <property type="match status" value="2"/>
</dbReference>
<sequence length="580" mass="65033">TDDQSFGYGGTGKKSHKKQFDDYGEAFGLQDTIGCFLDLDSGEITFSRNGNPGKKFPTAFKIPPKLLNSSFFPAVVLKNAEIKFNLGAEKFKFDPGAGFIAVCDADDAFSISSSKHGSSAPAVSHRRQAQSNNSPRCIIIEPSRELAQQTHDQMEKFQKYLDVPKIRSCLIVGGIAAKEQLKELSSGVEIVTGTPGRLTEFIQNGNLDLSQVRFFVLDEADGLLSQGHGDLIRSVHKSIPKVTPEGHRLQMIVCSATLHNFDVKKLADQLMHFPQWVDLKGQDSVPETVHHVVCMIDPRTDKRWINMRQHIETDGIHYNDEIRPGTQAAETLSEAVKILKGDYVVRAIREHNMDQSLIFCRTKLDCDNMEKYLNQQSRTRDEFSCVCLHSDRRPDERKQNLELFKTRKVKFLICTDVAARGIDVHGMPYVINVTLPDDKSNYLHRIGRVGRAERMGLAISLVSAVQEKVWYHQCPNRGKNCYNTKLKDHGGCSIWYNEPSLLAEIEDHLGVTIQQIETDMKVQTDEFDGKVVYGQKKRGAGSGYQGHAGVLAGAVQELAELEKCVQTSYWNLKSKKILTC</sequence>
<proteinExistence type="inferred from homology"/>
<evidence type="ECO:0000256" key="5">
    <source>
        <dbReference type="ARBA" id="ARBA00022741"/>
    </source>
</evidence>
<evidence type="ECO:0000313" key="18">
    <source>
        <dbReference type="WBParaSite" id="nRc.2.0.1.t44790-RA"/>
    </source>
</evidence>
<dbReference type="PROSITE" id="PS51194">
    <property type="entry name" value="HELICASE_CTER"/>
    <property type="match status" value="1"/>
</dbReference>
<evidence type="ECO:0000259" key="16">
    <source>
        <dbReference type="PROSITE" id="PS51194"/>
    </source>
</evidence>
<evidence type="ECO:0000256" key="13">
    <source>
        <dbReference type="SAM" id="MobiDB-lite"/>
    </source>
</evidence>
<dbReference type="GO" id="GO:0005524">
    <property type="term" value="F:ATP binding"/>
    <property type="evidence" value="ECO:0007669"/>
    <property type="project" value="UniProtKB-KW"/>
</dbReference>
<evidence type="ECO:0000256" key="7">
    <source>
        <dbReference type="ARBA" id="ARBA00022806"/>
    </source>
</evidence>
<keyword evidence="6" id="KW-0378">Hydrolase</keyword>
<dbReference type="Proteomes" id="UP000887565">
    <property type="component" value="Unplaced"/>
</dbReference>
<keyword evidence="10" id="KW-0694">RNA-binding</keyword>
<name>A0A915L4T7_ROMCU</name>
<dbReference type="GO" id="GO:0003723">
    <property type="term" value="F:RNA binding"/>
    <property type="evidence" value="ECO:0007669"/>
    <property type="project" value="UniProtKB-KW"/>
</dbReference>